<evidence type="ECO:0000256" key="8">
    <source>
        <dbReference type="ARBA" id="ARBA00022898"/>
    </source>
</evidence>
<dbReference type="GO" id="GO:0016740">
    <property type="term" value="F:transferase activity"/>
    <property type="evidence" value="ECO:0007669"/>
    <property type="project" value="UniProtKB-KW"/>
</dbReference>
<evidence type="ECO:0000256" key="11">
    <source>
        <dbReference type="ARBA" id="ARBA00048179"/>
    </source>
</evidence>
<reference evidence="15" key="2">
    <citation type="journal article" date="2013" name="G3 (Bethesda)">
        <title>Genomes of Ashbya fungi isolated from insects reveal four mating-type loci, numerous translocations, lack of transposons, and distinct gene duplications.</title>
        <authorList>
            <person name="Dietrich F.S."/>
            <person name="Voegeli S."/>
            <person name="Kuo S."/>
            <person name="Philippsen P."/>
        </authorList>
    </citation>
    <scope>GENOME REANNOTATION</scope>
    <source>
        <strain evidence="15">ATCC 10895 / CBS 109.51 / FGSC 9923 / NRRL Y-1056</strain>
    </source>
</reference>
<evidence type="ECO:0000256" key="1">
    <source>
        <dbReference type="ARBA" id="ARBA00001962"/>
    </source>
</evidence>
<comment type="subunit">
    <text evidence="5 12">Homodimer.</text>
</comment>
<comment type="similarity">
    <text evidence="4 12">Belongs to the NMT1/THI5 family.</text>
</comment>
<dbReference type="EMBL" id="AE016818">
    <property type="protein sequence ID" value="AAS53130.1"/>
    <property type="molecule type" value="Genomic_DNA"/>
</dbReference>
<dbReference type="PANTHER" id="PTHR31528:SF1">
    <property type="entry name" value="4-AMINO-5-HYDROXYMETHYL-2-METHYLPYRIMIDINE PHOSPHATE SYNTHASE THI11-RELATED"/>
    <property type="match status" value="1"/>
</dbReference>
<sequence length="355" mass="40029">MQWGVAAETAPKMSSKVSFLLNWQPAPYHIAIFLAQSKGYFQQEGVDIALLEPTNPSDVTELIGAGKVDMGLKAMIHTLAAKARGFPVTSVASLLDEPFTGVLYLRGNGVTDTFSSLKGKRVGYVGEFGKIQLDELTKYHGMSPEDYKAVRCGMNVAKHIIQGKIDAGIGIECMQQVELEEYCRTSGRSVEDARMMRIDQLACLGCCCFCTILYICNDEFLAANPDKVRSFLRAVKRSTEFVLNEPEQAWREYLVLKPQLNNELSYKQYQRCYAYFSSCLYNVHRDWRKVTGYGKRLGVLPPGYVANYTNDYLAWEEPEEVADPLEAQRLMAVHQENCRDMGGFKRLDLAKLQRS</sequence>
<dbReference type="OrthoDB" id="434407at2759"/>
<dbReference type="OMA" id="TKHYGMT"/>
<dbReference type="SUPFAM" id="SSF53850">
    <property type="entry name" value="Periplasmic binding protein-like II"/>
    <property type="match status" value="1"/>
</dbReference>
<evidence type="ECO:0000256" key="10">
    <source>
        <dbReference type="ARBA" id="ARBA00023004"/>
    </source>
</evidence>
<dbReference type="RefSeq" id="NP_985306.1">
    <property type="nucleotide sequence ID" value="NM_210660.1"/>
</dbReference>
<dbReference type="UniPathway" id="UPA00060"/>
<keyword evidence="8 12" id="KW-0663">Pyridoxal phosphate</keyword>
<proteinExistence type="inferred from homology"/>
<dbReference type="PANTHER" id="PTHR31528">
    <property type="entry name" value="4-AMINO-5-HYDROXYMETHYL-2-METHYLPYRIMIDINE PHOSPHATE SYNTHASE THI11-RELATED"/>
    <property type="match status" value="1"/>
</dbReference>
<dbReference type="KEGG" id="ago:AGOS_AER451W"/>
<evidence type="ECO:0000256" key="7">
    <source>
        <dbReference type="ARBA" id="ARBA00022723"/>
    </source>
</evidence>
<dbReference type="GO" id="GO:0046872">
    <property type="term" value="F:metal ion binding"/>
    <property type="evidence" value="ECO:0007669"/>
    <property type="project" value="UniProtKB-KW"/>
</dbReference>
<comment type="function">
    <text evidence="2 12">Responsible for the formation of the pyrimidine heterocycle in the thiamine biosynthesis pathway. Catalyzes the formation of hydroxymethylpyrimidine phosphate (HMP-P) from histidine and pyridoxal phosphate (PLP). The protein uses PLP and the active site histidine to form HMP-P, generating an inactive enzyme. The enzyme can only undergo a single turnover, which suggests it is a suicide enzyme.</text>
</comment>
<evidence type="ECO:0000256" key="12">
    <source>
        <dbReference type="RuleBase" id="RU367015"/>
    </source>
</evidence>
<evidence type="ECO:0000256" key="9">
    <source>
        <dbReference type="ARBA" id="ARBA00022977"/>
    </source>
</evidence>
<comment type="pathway">
    <text evidence="3 12">Cofactor biosynthesis; thiamine diphosphate biosynthesis.</text>
</comment>
<dbReference type="GO" id="GO:0009229">
    <property type="term" value="P:thiamine diphosphate biosynthetic process"/>
    <property type="evidence" value="ECO:0007669"/>
    <property type="project" value="UniProtKB-UniRule"/>
</dbReference>
<dbReference type="GeneID" id="4621527"/>
<evidence type="ECO:0000256" key="6">
    <source>
        <dbReference type="ARBA" id="ARBA00022679"/>
    </source>
</evidence>
<dbReference type="FunCoup" id="Q755R7">
    <property type="interactions" value="155"/>
</dbReference>
<dbReference type="eggNOG" id="ENOG502QQ87">
    <property type="taxonomic scope" value="Eukaryota"/>
</dbReference>
<keyword evidence="15" id="KW-1185">Reference proteome</keyword>
<accession>Q755R7</accession>
<reference evidence="14 15" key="1">
    <citation type="journal article" date="2004" name="Science">
        <title>The Ashbya gossypii genome as a tool for mapping the ancient Saccharomyces cerevisiae genome.</title>
        <authorList>
            <person name="Dietrich F.S."/>
            <person name="Voegeli S."/>
            <person name="Brachat S."/>
            <person name="Lerch A."/>
            <person name="Gates K."/>
            <person name="Steiner S."/>
            <person name="Mohr C."/>
            <person name="Pohlmann R."/>
            <person name="Luedi P."/>
            <person name="Choi S."/>
            <person name="Wing R.A."/>
            <person name="Flavier A."/>
            <person name="Gaffney T.D."/>
            <person name="Philippsen P."/>
        </authorList>
    </citation>
    <scope>NUCLEOTIDE SEQUENCE [LARGE SCALE GENOMIC DNA]</scope>
    <source>
        <strain evidence="15">ATCC 10895 / CBS 109.51 / FGSC 9923 / NRRL Y-1056</strain>
    </source>
</reference>
<comment type="catalytic activity">
    <reaction evidence="11">
        <text>N(6)-(pyridoxal phosphate)-L-lysyl-[4-amino-5-hydroxymethyl-2-methylpyrimidine phosphate synthase] + L-histidyl-[4-amino-5-hydroxymethyl-2-methylpyrimidine phosphate synthase] + 2 Fe(3+) + 4 H2O = L-lysyl-[4-amino-5-hydroxymethyl-2-methylpyrimidine phosphate synthase] + (2S)-2-amino-5-hydroxy-4-oxopentanoyl-[4-amino-5-hydroxymethyl-2-methylpyrimidine phosphate synthase] + 4-amino-2-methyl-5-(phosphooxymethyl)pyrimidine + 3-oxopropanoate + 2 Fe(2+) + 2 H(+)</text>
        <dbReference type="Rhea" id="RHEA:65756"/>
        <dbReference type="Rhea" id="RHEA-COMP:16892"/>
        <dbReference type="Rhea" id="RHEA-COMP:16893"/>
        <dbReference type="Rhea" id="RHEA-COMP:16894"/>
        <dbReference type="Rhea" id="RHEA-COMP:16895"/>
        <dbReference type="ChEBI" id="CHEBI:15377"/>
        <dbReference type="ChEBI" id="CHEBI:15378"/>
        <dbReference type="ChEBI" id="CHEBI:29033"/>
        <dbReference type="ChEBI" id="CHEBI:29034"/>
        <dbReference type="ChEBI" id="CHEBI:29969"/>
        <dbReference type="ChEBI" id="CHEBI:29979"/>
        <dbReference type="ChEBI" id="CHEBI:33190"/>
        <dbReference type="ChEBI" id="CHEBI:58354"/>
        <dbReference type="ChEBI" id="CHEBI:143915"/>
        <dbReference type="ChEBI" id="CHEBI:157692"/>
    </reaction>
    <physiologicalReaction direction="left-to-right" evidence="11">
        <dbReference type="Rhea" id="RHEA:65757"/>
    </physiologicalReaction>
</comment>
<gene>
    <name evidence="14" type="ORF">AGOS_AER451W</name>
</gene>
<keyword evidence="10 12" id="KW-0408">Iron</keyword>
<dbReference type="CDD" id="cd13650">
    <property type="entry name" value="PBP2_THI5"/>
    <property type="match status" value="1"/>
</dbReference>
<dbReference type="GO" id="GO:0009228">
    <property type="term" value="P:thiamine biosynthetic process"/>
    <property type="evidence" value="ECO:0000318"/>
    <property type="project" value="GO_Central"/>
</dbReference>
<evidence type="ECO:0000256" key="2">
    <source>
        <dbReference type="ARBA" id="ARBA00003469"/>
    </source>
</evidence>
<dbReference type="Proteomes" id="UP000000591">
    <property type="component" value="Chromosome V"/>
</dbReference>
<protein>
    <recommendedName>
        <fullName evidence="12">4-amino-5-hydroxymethyl-2-methylpyrimidine phosphate synthase</fullName>
        <shortName evidence="12">HMP-P synthase</shortName>
        <shortName evidence="12">Hydroxymethylpyrimidine phosphate synthase</shortName>
    </recommendedName>
</protein>
<evidence type="ECO:0000313" key="14">
    <source>
        <dbReference type="EMBL" id="AAS53130.1"/>
    </source>
</evidence>
<evidence type="ECO:0000259" key="13">
    <source>
        <dbReference type="Pfam" id="PF09084"/>
    </source>
</evidence>
<dbReference type="HOGENOM" id="CLU_028871_6_3_1"/>
<dbReference type="InterPro" id="IPR015168">
    <property type="entry name" value="SsuA/THI5"/>
</dbReference>
<organism evidence="14 15">
    <name type="scientific">Eremothecium gossypii (strain ATCC 10895 / CBS 109.51 / FGSC 9923 / NRRL Y-1056)</name>
    <name type="common">Yeast</name>
    <name type="synonym">Ashbya gossypii</name>
    <dbReference type="NCBI Taxonomy" id="284811"/>
    <lineage>
        <taxon>Eukaryota</taxon>
        <taxon>Fungi</taxon>
        <taxon>Dikarya</taxon>
        <taxon>Ascomycota</taxon>
        <taxon>Saccharomycotina</taxon>
        <taxon>Saccharomycetes</taxon>
        <taxon>Saccharomycetales</taxon>
        <taxon>Saccharomycetaceae</taxon>
        <taxon>Eremothecium</taxon>
    </lineage>
</organism>
<dbReference type="AlphaFoldDB" id="Q755R7"/>
<evidence type="ECO:0000256" key="4">
    <source>
        <dbReference type="ARBA" id="ARBA00009406"/>
    </source>
</evidence>
<keyword evidence="9 12" id="KW-0784">Thiamine biosynthesis</keyword>
<dbReference type="InterPro" id="IPR027939">
    <property type="entry name" value="NMT1/THI5"/>
</dbReference>
<keyword evidence="6" id="KW-0808">Transferase</keyword>
<dbReference type="STRING" id="284811.Q755R7"/>
<dbReference type="Gene3D" id="3.40.190.10">
    <property type="entry name" value="Periplasmic binding protein-like II"/>
    <property type="match status" value="2"/>
</dbReference>
<dbReference type="FunFam" id="3.40.190.10:FF:000187">
    <property type="entry name" value="4-amino-5-hydroxymethyl-2-methylpyrimidine phosphate synthase THI5"/>
    <property type="match status" value="1"/>
</dbReference>
<keyword evidence="7" id="KW-0479">Metal-binding</keyword>
<evidence type="ECO:0000256" key="5">
    <source>
        <dbReference type="ARBA" id="ARBA00011738"/>
    </source>
</evidence>
<comment type="cofactor">
    <cofactor evidence="1 12">
        <name>Fe cation</name>
        <dbReference type="ChEBI" id="CHEBI:24875"/>
    </cofactor>
</comment>
<dbReference type="InParanoid" id="Q755R7"/>
<feature type="domain" description="SsuA/THI5-like" evidence="13">
    <location>
        <begin position="27"/>
        <end position="249"/>
    </location>
</feature>
<dbReference type="Pfam" id="PF09084">
    <property type="entry name" value="NMT1"/>
    <property type="match status" value="1"/>
</dbReference>
<evidence type="ECO:0000313" key="15">
    <source>
        <dbReference type="Proteomes" id="UP000000591"/>
    </source>
</evidence>
<evidence type="ECO:0000256" key="3">
    <source>
        <dbReference type="ARBA" id="ARBA00004948"/>
    </source>
</evidence>
<name>Q755R7_EREGS</name>